<sequence length="63" mass="7904">MTDPMYGIYWKDVHQMLDRNVGLKKRFRRFIEYEDWEAQDAVVFFSEEEAEIFRIDCRRHLWS</sequence>
<accession>A0ACC0WRY7</accession>
<dbReference type="Proteomes" id="UP001163321">
    <property type="component" value="Chromosome 1"/>
</dbReference>
<keyword evidence="2" id="KW-1185">Reference proteome</keyword>
<reference evidence="1 2" key="1">
    <citation type="journal article" date="2022" name="bioRxiv">
        <title>The genome of the oomycete Peronosclerospora sorghi, a cosmopolitan pathogen of maize and sorghum, is inflated with dispersed pseudogenes.</title>
        <authorList>
            <person name="Fletcher K."/>
            <person name="Martin F."/>
            <person name="Isakeit T."/>
            <person name="Cavanaugh K."/>
            <person name="Magill C."/>
            <person name="Michelmore R."/>
        </authorList>
    </citation>
    <scope>NUCLEOTIDE SEQUENCE [LARGE SCALE GENOMIC DNA]</scope>
    <source>
        <strain evidence="1">P6</strain>
    </source>
</reference>
<protein>
    <submittedName>
        <fullName evidence="1">Uncharacterized protein</fullName>
    </submittedName>
</protein>
<gene>
    <name evidence="1" type="ORF">PsorP6_000433</name>
</gene>
<comment type="caution">
    <text evidence="1">The sequence shown here is derived from an EMBL/GenBank/DDBJ whole genome shotgun (WGS) entry which is preliminary data.</text>
</comment>
<evidence type="ECO:0000313" key="1">
    <source>
        <dbReference type="EMBL" id="KAI9921132.1"/>
    </source>
</evidence>
<dbReference type="EMBL" id="CM047580">
    <property type="protein sequence ID" value="KAI9921132.1"/>
    <property type="molecule type" value="Genomic_DNA"/>
</dbReference>
<proteinExistence type="predicted"/>
<evidence type="ECO:0000313" key="2">
    <source>
        <dbReference type="Proteomes" id="UP001163321"/>
    </source>
</evidence>
<organism evidence="1 2">
    <name type="scientific">Peronosclerospora sorghi</name>
    <dbReference type="NCBI Taxonomy" id="230839"/>
    <lineage>
        <taxon>Eukaryota</taxon>
        <taxon>Sar</taxon>
        <taxon>Stramenopiles</taxon>
        <taxon>Oomycota</taxon>
        <taxon>Peronosporomycetes</taxon>
        <taxon>Peronosporales</taxon>
        <taxon>Peronosporaceae</taxon>
        <taxon>Peronosclerospora</taxon>
    </lineage>
</organism>
<name>A0ACC0WRY7_9STRA</name>